<keyword evidence="4 6" id="KW-1133">Transmembrane helix</keyword>
<accession>A0A1W4WLT8</accession>
<dbReference type="KEGG" id="apln:108734158"/>
<dbReference type="PANTHER" id="PTHR23506:SF28">
    <property type="entry name" value="MFS-TYPE TRANSPORTER SLC18B1-LIKE PROTEIN"/>
    <property type="match status" value="1"/>
</dbReference>
<dbReference type="GO" id="GO:0016020">
    <property type="term" value="C:membrane"/>
    <property type="evidence" value="ECO:0007669"/>
    <property type="project" value="UniProtKB-SubCell"/>
</dbReference>
<dbReference type="RefSeq" id="XP_018321088.1">
    <property type="nucleotide sequence ID" value="XM_018465586.2"/>
</dbReference>
<feature type="transmembrane region" description="Helical" evidence="6">
    <location>
        <begin position="287"/>
        <end position="307"/>
    </location>
</feature>
<dbReference type="Pfam" id="PF07690">
    <property type="entry name" value="MFS_1"/>
    <property type="match status" value="1"/>
</dbReference>
<dbReference type="InterPro" id="IPR036259">
    <property type="entry name" value="MFS_trans_sf"/>
</dbReference>
<name>A0A1W4WLT8_AGRPL</name>
<feature type="transmembrane region" description="Helical" evidence="6">
    <location>
        <begin position="384"/>
        <end position="410"/>
    </location>
</feature>
<dbReference type="OrthoDB" id="446368at2759"/>
<evidence type="ECO:0000313" key="9">
    <source>
        <dbReference type="RefSeq" id="XP_018321088.1"/>
    </source>
</evidence>
<dbReference type="STRING" id="224129.A0A1W4WLT8"/>
<feature type="transmembrane region" description="Helical" evidence="6">
    <location>
        <begin position="176"/>
        <end position="200"/>
    </location>
</feature>
<protein>
    <submittedName>
        <fullName evidence="9">MFS-type transporter SLC18B1-like</fullName>
    </submittedName>
</protein>
<feature type="transmembrane region" description="Helical" evidence="6">
    <location>
        <begin position="120"/>
        <end position="139"/>
    </location>
</feature>
<dbReference type="InterPro" id="IPR024989">
    <property type="entry name" value="MFS_assoc_dom"/>
</dbReference>
<feature type="transmembrane region" description="Helical" evidence="6">
    <location>
        <begin position="151"/>
        <end position="170"/>
    </location>
</feature>
<evidence type="ECO:0000256" key="4">
    <source>
        <dbReference type="ARBA" id="ARBA00022989"/>
    </source>
</evidence>
<reference evidence="9" key="1">
    <citation type="submission" date="2025-08" db="UniProtKB">
        <authorList>
            <consortium name="RefSeq"/>
        </authorList>
    </citation>
    <scope>IDENTIFICATION</scope>
    <source>
        <tissue evidence="9">Entire body</tissue>
    </source>
</reference>
<sequence length="565" mass="62200">MPHEELSKSELNSEAVALEQKCEPECWCLNSTNIRTAHIARSKSLSHINDTYTTGEIRRIQERLLRTNSQIHRSVLKNFSSTQKVTLISLSFVNFMSFCSMSIMAPFFPKEAAEKGLSDTLSGFVFSFYALVMFLTSPLFGKIIPRVGAKFLFISGIFVAGTCNILFGALEYVHDYTSFVGLCFTIRGFEALGASAFSTATHVFVIRCFPEYISTVLGILETFVGLGMSVGPAFGGFLYSLGGFEMPFFVLGVAMIAVIPLNFFLLPPSQDLILNPKKESMWKLLKAPSVILTCCVVVVVSSTWGFLDPTLEPHLRQFNLQPEKVGLIFLMFSSIYAIFSPIWGWLCDRFQDHWSMMVWGLILNTISLLCVGPCPFLPFLESSIWLNLLALSGMGISVALALLPTFQCVLKGALASGFSESLATYSIVAGIWSSVYSLGEVVGPSVGGILLQYYGFPTAATVMAAMTFLVLIPTLIFCGCQNGRNKNNENLSDSGISASWRSEDSEQSPLLESTSDANHRLYVQEKVNSYEQSRKMDYMIGDLDPDQPTDFRGTVTVTSKGACEA</sequence>
<dbReference type="SUPFAM" id="SSF103473">
    <property type="entry name" value="MFS general substrate transporter"/>
    <property type="match status" value="1"/>
</dbReference>
<dbReference type="InParanoid" id="A0A1W4WLT8"/>
<dbReference type="PANTHER" id="PTHR23506">
    <property type="entry name" value="GH10249P"/>
    <property type="match status" value="1"/>
</dbReference>
<gene>
    <name evidence="9" type="primary">LOC108734158</name>
</gene>
<feature type="transmembrane region" description="Helical" evidence="6">
    <location>
        <begin position="459"/>
        <end position="478"/>
    </location>
</feature>
<feature type="transmembrane region" description="Helical" evidence="6">
    <location>
        <begin position="87"/>
        <end position="108"/>
    </location>
</feature>
<keyword evidence="2" id="KW-0813">Transport</keyword>
<dbReference type="InterPro" id="IPR020846">
    <property type="entry name" value="MFS_dom"/>
</dbReference>
<evidence type="ECO:0000259" key="7">
    <source>
        <dbReference type="PROSITE" id="PS50850"/>
    </source>
</evidence>
<dbReference type="GO" id="GO:0022857">
    <property type="term" value="F:transmembrane transporter activity"/>
    <property type="evidence" value="ECO:0007669"/>
    <property type="project" value="InterPro"/>
</dbReference>
<keyword evidence="5 6" id="KW-0472">Membrane</keyword>
<feature type="transmembrane region" description="Helical" evidence="6">
    <location>
        <begin position="422"/>
        <end position="439"/>
    </location>
</feature>
<dbReference type="Gene3D" id="1.20.1250.20">
    <property type="entry name" value="MFS general substrate transporter like domains"/>
    <property type="match status" value="2"/>
</dbReference>
<evidence type="ECO:0000256" key="2">
    <source>
        <dbReference type="ARBA" id="ARBA00022448"/>
    </source>
</evidence>
<keyword evidence="3 6" id="KW-0812">Transmembrane</keyword>
<dbReference type="InterPro" id="IPR011701">
    <property type="entry name" value="MFS"/>
</dbReference>
<dbReference type="AlphaFoldDB" id="A0A1W4WLT8"/>
<evidence type="ECO:0000256" key="5">
    <source>
        <dbReference type="ARBA" id="ARBA00023136"/>
    </source>
</evidence>
<feature type="transmembrane region" description="Helical" evidence="6">
    <location>
        <begin position="212"/>
        <end position="234"/>
    </location>
</feature>
<dbReference type="PROSITE" id="PS50850">
    <property type="entry name" value="MFS"/>
    <property type="match status" value="1"/>
</dbReference>
<proteinExistence type="predicted"/>
<dbReference type="GeneID" id="108734158"/>
<evidence type="ECO:0000256" key="1">
    <source>
        <dbReference type="ARBA" id="ARBA00004141"/>
    </source>
</evidence>
<dbReference type="Proteomes" id="UP000192223">
    <property type="component" value="Unplaced"/>
</dbReference>
<feature type="domain" description="Major facilitator superfamily (MFS) profile" evidence="7">
    <location>
        <begin position="86"/>
        <end position="482"/>
    </location>
</feature>
<dbReference type="Pfam" id="PF12832">
    <property type="entry name" value="MFS_1_like"/>
    <property type="match status" value="1"/>
</dbReference>
<evidence type="ECO:0000256" key="3">
    <source>
        <dbReference type="ARBA" id="ARBA00022692"/>
    </source>
</evidence>
<evidence type="ECO:0000256" key="6">
    <source>
        <dbReference type="SAM" id="Phobius"/>
    </source>
</evidence>
<comment type="subcellular location">
    <subcellularLocation>
        <location evidence="1">Membrane</location>
        <topology evidence="1">Multi-pass membrane protein</topology>
    </subcellularLocation>
</comment>
<organism evidence="8 9">
    <name type="scientific">Agrilus planipennis</name>
    <name type="common">Emerald ash borer</name>
    <name type="synonym">Agrilus marcopoli</name>
    <dbReference type="NCBI Taxonomy" id="224129"/>
    <lineage>
        <taxon>Eukaryota</taxon>
        <taxon>Metazoa</taxon>
        <taxon>Ecdysozoa</taxon>
        <taxon>Arthropoda</taxon>
        <taxon>Hexapoda</taxon>
        <taxon>Insecta</taxon>
        <taxon>Pterygota</taxon>
        <taxon>Neoptera</taxon>
        <taxon>Endopterygota</taxon>
        <taxon>Coleoptera</taxon>
        <taxon>Polyphaga</taxon>
        <taxon>Elateriformia</taxon>
        <taxon>Buprestoidea</taxon>
        <taxon>Buprestidae</taxon>
        <taxon>Agrilinae</taxon>
        <taxon>Agrilus</taxon>
    </lineage>
</organism>
<feature type="transmembrane region" description="Helical" evidence="6">
    <location>
        <begin position="358"/>
        <end position="378"/>
    </location>
</feature>
<evidence type="ECO:0000313" key="8">
    <source>
        <dbReference type="Proteomes" id="UP000192223"/>
    </source>
</evidence>
<dbReference type="InterPro" id="IPR050930">
    <property type="entry name" value="MFS_Vesicular_Transporter"/>
</dbReference>
<feature type="transmembrane region" description="Helical" evidence="6">
    <location>
        <begin position="327"/>
        <end position="346"/>
    </location>
</feature>
<keyword evidence="8" id="KW-1185">Reference proteome</keyword>
<feature type="transmembrane region" description="Helical" evidence="6">
    <location>
        <begin position="246"/>
        <end position="266"/>
    </location>
</feature>